<organism evidence="1 2">
    <name type="scientific">Paeniglutamicibacter cryotolerans</name>
    <dbReference type="NCBI Taxonomy" id="670079"/>
    <lineage>
        <taxon>Bacteria</taxon>
        <taxon>Bacillati</taxon>
        <taxon>Actinomycetota</taxon>
        <taxon>Actinomycetes</taxon>
        <taxon>Micrococcales</taxon>
        <taxon>Micrococcaceae</taxon>
        <taxon>Paeniglutamicibacter</taxon>
    </lineage>
</organism>
<dbReference type="AlphaFoldDB" id="A0A839QR06"/>
<comment type="caution">
    <text evidence="1">The sequence shown here is derived from an EMBL/GenBank/DDBJ whole genome shotgun (WGS) entry which is preliminary data.</text>
</comment>
<keyword evidence="2" id="KW-1185">Reference proteome</keyword>
<name>A0A839QR06_9MICC</name>
<evidence type="ECO:0000313" key="2">
    <source>
        <dbReference type="Proteomes" id="UP000523000"/>
    </source>
</evidence>
<gene>
    <name evidence="1" type="ORF">E9229_003461</name>
</gene>
<reference evidence="1 2" key="1">
    <citation type="submission" date="2020-08" db="EMBL/GenBank/DDBJ databases">
        <title>Sequencing the genomes of 1000 actinobacteria strains.</title>
        <authorList>
            <person name="Klenk H.-P."/>
        </authorList>
    </citation>
    <scope>NUCLEOTIDE SEQUENCE [LARGE SCALE GENOMIC DNA]</scope>
    <source>
        <strain evidence="1 2">DSM 22826</strain>
    </source>
</reference>
<evidence type="ECO:0000313" key="1">
    <source>
        <dbReference type="EMBL" id="MBB2997214.1"/>
    </source>
</evidence>
<protein>
    <submittedName>
        <fullName evidence="1">Uncharacterized protein</fullName>
    </submittedName>
</protein>
<sequence>MAWMLERPAGLSVFQVIDASILARVSPSTVPLHVLARIWKSTSARSGDRVLSMPLPSAWMSVMKVTQWPKLLLDASSGSLASGSRHSVSISAPEGSRFSPPRACQWPAWFPVGFQEAAGGGVNIVAPGRKEPDVPPLSHGGTGARYSLEDADLFGCVRSDVPRLPGQWALRR</sequence>
<dbReference type="EMBL" id="JACHVS010000002">
    <property type="protein sequence ID" value="MBB2997214.1"/>
    <property type="molecule type" value="Genomic_DNA"/>
</dbReference>
<dbReference type="Proteomes" id="UP000523000">
    <property type="component" value="Unassembled WGS sequence"/>
</dbReference>
<accession>A0A839QR06</accession>
<proteinExistence type="predicted"/>